<name>A0A9Q4H7H1_ACTPL</name>
<dbReference type="PANTHER" id="PTHR33795">
    <property type="entry name" value="INSERTION ELEMENT IS150 PROTEIN INSJ"/>
    <property type="match status" value="1"/>
</dbReference>
<dbReference type="GO" id="GO:0043565">
    <property type="term" value="F:sequence-specific DNA binding"/>
    <property type="evidence" value="ECO:0007669"/>
    <property type="project" value="InterPro"/>
</dbReference>
<sequence>LRENPLATFLRWLLLPHFLLVELPQFSAESASLHFGIANSGSISQWLHTFEEQGINGLLPKPKGRPTMKPKYP</sequence>
<dbReference type="InterPro" id="IPR010921">
    <property type="entry name" value="Trp_repressor/repl_initiator"/>
</dbReference>
<feature type="non-terminal residue" evidence="3">
    <location>
        <position position="73"/>
    </location>
</feature>
<comment type="caution">
    <text evidence="3">The sequence shown here is derived from an EMBL/GenBank/DDBJ whole genome shotgun (WGS) entry which is preliminary data.</text>
</comment>
<dbReference type="EMBL" id="JAPQFC010001024">
    <property type="protein sequence ID" value="MCY6524985.1"/>
    <property type="molecule type" value="Genomic_DNA"/>
</dbReference>
<dbReference type="InterPro" id="IPR052057">
    <property type="entry name" value="IS150/IS1296_orfA-like"/>
</dbReference>
<organism evidence="3 4">
    <name type="scientific">Actinobacillus pleuropneumoniae</name>
    <name type="common">Haemophilus pleuropneumoniae</name>
    <dbReference type="NCBI Taxonomy" id="715"/>
    <lineage>
        <taxon>Bacteria</taxon>
        <taxon>Pseudomonadati</taxon>
        <taxon>Pseudomonadota</taxon>
        <taxon>Gammaproteobacteria</taxon>
        <taxon>Pasteurellales</taxon>
        <taxon>Pasteurellaceae</taxon>
        <taxon>Actinobacillus</taxon>
    </lineage>
</organism>
<evidence type="ECO:0000313" key="3">
    <source>
        <dbReference type="EMBL" id="MCY6524985.1"/>
    </source>
</evidence>
<evidence type="ECO:0000256" key="1">
    <source>
        <dbReference type="ARBA" id="ARBA00038232"/>
    </source>
</evidence>
<dbReference type="RefSeq" id="WP_267992263.1">
    <property type="nucleotide sequence ID" value="NZ_JAPQFC010001024.1"/>
</dbReference>
<gene>
    <name evidence="3" type="ORF">OYG11_12325</name>
</gene>
<comment type="similarity">
    <text evidence="1">Belongs to the IS150/IS1296 orfA family.</text>
</comment>
<evidence type="ECO:0000259" key="2">
    <source>
        <dbReference type="Pfam" id="PF13518"/>
    </source>
</evidence>
<protein>
    <submittedName>
        <fullName evidence="3">Helix-turn-helix domain-containing protein</fullName>
    </submittedName>
</protein>
<feature type="domain" description="Insertion element IS150 protein InsJ-like helix-turn-helix" evidence="2">
    <location>
        <begin position="27"/>
        <end position="66"/>
    </location>
</feature>
<reference evidence="3" key="1">
    <citation type="journal article" date="2021" name="Vet Sci">
        <title>O-Serogroups and Pathovirotypes of Escherichia coli Isolated from Post-Weaning Piglets Showing Diarrhoea and/or Oedema in South Korea.</title>
        <authorList>
            <person name="Byun J.W."/>
            <person name="Moon B.Y."/>
            <person name="Do K.H."/>
            <person name="Lee K."/>
            <person name="Lee H.Y."/>
            <person name="Kim W.I."/>
            <person name="So B."/>
            <person name="Lee W.K."/>
        </authorList>
    </citation>
    <scope>NUCLEOTIDE SEQUENCE</scope>
    <source>
        <strain evidence="3">84/14</strain>
    </source>
</reference>
<feature type="non-terminal residue" evidence="3">
    <location>
        <position position="1"/>
    </location>
</feature>
<evidence type="ECO:0000313" key="4">
    <source>
        <dbReference type="Proteomes" id="UP001077788"/>
    </source>
</evidence>
<dbReference type="AlphaFoldDB" id="A0A9Q4H7H1"/>
<dbReference type="Proteomes" id="UP001077788">
    <property type="component" value="Unassembled WGS sequence"/>
</dbReference>
<dbReference type="SUPFAM" id="SSF48295">
    <property type="entry name" value="TrpR-like"/>
    <property type="match status" value="1"/>
</dbReference>
<dbReference type="PANTHER" id="PTHR33795:SF1">
    <property type="entry name" value="INSERTION ELEMENT IS150 PROTEIN INSJ"/>
    <property type="match status" value="1"/>
</dbReference>
<dbReference type="InterPro" id="IPR055247">
    <property type="entry name" value="InsJ-like_HTH"/>
</dbReference>
<reference evidence="3" key="2">
    <citation type="submission" date="2022-12" db="EMBL/GenBank/DDBJ databases">
        <authorList>
            <person name="Kardos G."/>
            <person name="Sarkozi R."/>
            <person name="Laczko L."/>
            <person name="Marton S."/>
            <person name="Makrai L."/>
            <person name="Banyai K."/>
            <person name="Fodor L."/>
        </authorList>
    </citation>
    <scope>NUCLEOTIDE SEQUENCE</scope>
    <source>
        <strain evidence="3">84/14</strain>
    </source>
</reference>
<accession>A0A9Q4H7H1</accession>
<proteinExistence type="inferred from homology"/>
<dbReference type="Pfam" id="PF13518">
    <property type="entry name" value="HTH_28"/>
    <property type="match status" value="1"/>
</dbReference>